<sequence length="29" mass="2888">MRHATRLGAALAAAVACAREPEGAPRVAA</sequence>
<organism evidence="1">
    <name type="scientific">uncultured Gemmatimonadaceae bacterium</name>
    <dbReference type="NCBI Taxonomy" id="246130"/>
    <lineage>
        <taxon>Bacteria</taxon>
        <taxon>Pseudomonadati</taxon>
        <taxon>Gemmatimonadota</taxon>
        <taxon>Gemmatimonadia</taxon>
        <taxon>Gemmatimonadales</taxon>
        <taxon>Gemmatimonadaceae</taxon>
        <taxon>environmental samples</taxon>
    </lineage>
</organism>
<dbReference type="PROSITE" id="PS51257">
    <property type="entry name" value="PROKAR_LIPOPROTEIN"/>
    <property type="match status" value="1"/>
</dbReference>
<dbReference type="AlphaFoldDB" id="A0A6J4M8P0"/>
<feature type="non-terminal residue" evidence="1">
    <location>
        <position position="29"/>
    </location>
</feature>
<proteinExistence type="predicted"/>
<evidence type="ECO:0000313" key="1">
    <source>
        <dbReference type="EMBL" id="CAA9352686.1"/>
    </source>
</evidence>
<dbReference type="EMBL" id="CADCTX010000818">
    <property type="protein sequence ID" value="CAA9352686.1"/>
    <property type="molecule type" value="Genomic_DNA"/>
</dbReference>
<accession>A0A6J4M8P0</accession>
<protein>
    <submittedName>
        <fullName evidence="1">Uncharacterized protein</fullName>
    </submittedName>
</protein>
<name>A0A6J4M8P0_9BACT</name>
<reference evidence="1" key="1">
    <citation type="submission" date="2020-02" db="EMBL/GenBank/DDBJ databases">
        <authorList>
            <person name="Meier V. D."/>
        </authorList>
    </citation>
    <scope>NUCLEOTIDE SEQUENCE</scope>
    <source>
        <strain evidence="1">AVDCRST_MAG40</strain>
    </source>
</reference>
<gene>
    <name evidence="1" type="ORF">AVDCRST_MAG40-2988</name>
</gene>